<evidence type="ECO:0000313" key="2">
    <source>
        <dbReference type="EMBL" id="EAC7479716.1"/>
    </source>
</evidence>
<feature type="domain" description="Cysteine-rich CPCC" evidence="1">
    <location>
        <begin position="5"/>
        <end position="34"/>
    </location>
</feature>
<dbReference type="EMBL" id="DAAIHR010000013">
    <property type="protein sequence ID" value="HAB8399320.1"/>
    <property type="molecule type" value="Genomic_DNA"/>
</dbReference>
<dbReference type="Proteomes" id="UP000368512">
    <property type="component" value="Unassembled WGS sequence"/>
</dbReference>
<dbReference type="EMBL" id="AABEMN010000031">
    <property type="protein sequence ID" value="EAG9521081.1"/>
    <property type="molecule type" value="Genomic_DNA"/>
</dbReference>
<dbReference type="KEGG" id="lmv:Y193_10055"/>
<dbReference type="EMBL" id="AAALRN010000001">
    <property type="protein sequence ID" value="EAD1183574.1"/>
    <property type="molecule type" value="Genomic_DNA"/>
</dbReference>
<evidence type="ECO:0000313" key="19">
    <source>
        <dbReference type="Proteomes" id="UP000403352"/>
    </source>
</evidence>
<dbReference type="Proteomes" id="UP000544530">
    <property type="component" value="Unassembled WGS sequence"/>
</dbReference>
<dbReference type="Proteomes" id="UP000358545">
    <property type="component" value="Unassembled WGS sequence"/>
</dbReference>
<dbReference type="Proteomes" id="UP000533021">
    <property type="component" value="Unassembled WGS sequence"/>
</dbReference>
<gene>
    <name evidence="6" type="ORF">A8L61_11295</name>
    <name evidence="7" type="ORF">AB917_11575</name>
    <name evidence="4" type="ORF">ART25_02470</name>
    <name evidence="9" type="ORF">D4920_05310</name>
    <name evidence="8" type="ORF">D4B11_15035</name>
    <name evidence="10" type="ORF">D5N24_15700</name>
    <name evidence="14" type="ORF">DCK61_04520</name>
    <name evidence="2" type="ORF">DQ70_03345</name>
    <name evidence="5" type="ORF">E1W56_03565</name>
    <name evidence="12" type="ORF">GI949_05245</name>
    <name evidence="11" type="ORF">GYR60_12400</name>
    <name evidence="13" type="ORF">HQN34_000790</name>
    <name evidence="15" type="ORF">HZJ64_12810</name>
    <name evidence="3" type="ORF">QD52_00590</name>
</gene>
<dbReference type="EMBL" id="DAAJZA010000003">
    <property type="protein sequence ID" value="HAC1754374.1"/>
    <property type="molecule type" value="Genomic_DNA"/>
</dbReference>
<reference evidence="21 22" key="6">
    <citation type="submission" date="2019-04" db="EMBL/GenBank/DDBJ databases">
        <authorList>
            <person name="Ashton P.M."/>
            <person name="Dallman T."/>
            <person name="Nair S."/>
            <person name="De Pinna E."/>
            <person name="Peters T."/>
            <person name="Grant K."/>
        </authorList>
    </citation>
    <scope>NUCLEOTIDE SEQUENCE [LARGE SCALE GENOMIC DNA]</scope>
    <source>
        <strain evidence="9 22">282333</strain>
        <strain evidence="10 21">282352</strain>
        <strain evidence="8 24">289003</strain>
        <strain evidence="5">RL15000286</strain>
    </source>
</reference>
<proteinExistence type="predicted"/>
<evidence type="ECO:0000313" key="12">
    <source>
        <dbReference type="EMBL" id="HAC1754374.1"/>
    </source>
</evidence>
<evidence type="ECO:0000313" key="7">
    <source>
        <dbReference type="EMBL" id="EAG6991225.1"/>
    </source>
</evidence>
<evidence type="ECO:0000313" key="14">
    <source>
        <dbReference type="EMBL" id="KAA9453732.1"/>
    </source>
</evidence>
<dbReference type="AlphaFoldDB" id="A0A2Z5C4I9"/>
<evidence type="ECO:0000313" key="5">
    <source>
        <dbReference type="EMBL" id="EAE4941126.1"/>
    </source>
</evidence>
<dbReference type="Proteomes" id="UP000840197">
    <property type="component" value="Unassembled WGS sequence"/>
</dbReference>
<reference evidence="6 16" key="3">
    <citation type="submission" date="2018-06" db="EMBL/GenBank/DDBJ databases">
        <authorList>
            <consortium name="PulseNet: The National Subtyping Network for Foodborne Disease Surveillance"/>
            <person name="Tarr C.L."/>
            <person name="Trees E."/>
            <person name="Katz L.S."/>
            <person name="Carleton-Romer H.A."/>
            <person name="Stroika S."/>
            <person name="Kucerova Z."/>
            <person name="Roache K.F."/>
            <person name="Sabol A.L."/>
            <person name="Besser J."/>
            <person name="Gerner-Smidt P."/>
        </authorList>
    </citation>
    <scope>NUCLEOTIDE SEQUENCE [LARGE SCALE GENOMIC DNA]</scope>
    <source>
        <strain evidence="6 16">PNUSAL002180</strain>
    </source>
</reference>
<evidence type="ECO:0000313" key="23">
    <source>
        <dbReference type="Proteomes" id="UP000544530"/>
    </source>
</evidence>
<dbReference type="EMBL" id="AABAGT010000017">
    <property type="protein sequence ID" value="EAG0867862.1"/>
    <property type="molecule type" value="Genomic_DNA"/>
</dbReference>
<dbReference type="EMBL" id="AAASLB010000001">
    <property type="protein sequence ID" value="EAE4941126.1"/>
    <property type="molecule type" value="Genomic_DNA"/>
</dbReference>
<reference evidence="14 20" key="2">
    <citation type="submission" date="2018-04" db="EMBL/GenBank/DDBJ databases">
        <title>Genome Analysis of a Prevalent Clone of Listeria monocytogenes Sequence Type 87 in China.</title>
        <authorList>
            <person name="Wang Y."/>
        </authorList>
    </citation>
    <scope>NUCLEOTIDE SEQUENCE [LARGE SCALE GENOMIC DNA]</scope>
    <source>
        <strain evidence="14 20">ICDC_LM1523</strain>
    </source>
</reference>
<evidence type="ECO:0000313" key="13">
    <source>
        <dbReference type="EMBL" id="HAJ9592614.1"/>
    </source>
</evidence>
<evidence type="ECO:0000313" key="26">
    <source>
        <dbReference type="Proteomes" id="UP000840197"/>
    </source>
</evidence>
<sequence length="96" mass="11206">MSKERCACCNCLTIDVRGEFEICPICFWEDEGYFVFDKEEIYSHYQDIFSIEDLLNIRSSANNGLTLLDARQNFKLFGACELAMKKYVREPNAEEL</sequence>
<reference evidence="17 18" key="4">
    <citation type="submission" date="2018-06" db="EMBL/GenBank/DDBJ databases">
        <authorList>
            <consortium name="GenomeTrakr: Next Generation Sequencing Network for Food Pathogen Tracability"/>
        </authorList>
    </citation>
    <scope>NUCLEOTIDE SEQUENCE [LARGE SCALE GENOMIC DNA]</scope>
    <source>
        <strain evidence="2 17">CFSAN008042</strain>
        <strain evidence="4 18">FDA00006494</strain>
        <strain evidence="3 19">FDA00008584</strain>
    </source>
</reference>
<dbReference type="Proteomes" id="UP000546397">
    <property type="component" value="Unassembled WGS sequence"/>
</dbReference>
<dbReference type="Proteomes" id="UP000843503">
    <property type="component" value="Unassembled WGS sequence"/>
</dbReference>
<evidence type="ECO:0000313" key="22">
    <source>
        <dbReference type="Proteomes" id="UP000533021"/>
    </source>
</evidence>
<dbReference type="EMBL" id="AABFVG010000002">
    <property type="protein sequence ID" value="EAH2281482.1"/>
    <property type="molecule type" value="Genomic_DNA"/>
</dbReference>
<evidence type="ECO:0000313" key="3">
    <source>
        <dbReference type="EMBL" id="EAD1183574.1"/>
    </source>
</evidence>
<dbReference type="EMBL" id="DABJAN010000001">
    <property type="protein sequence ID" value="HAJ9592614.1"/>
    <property type="molecule type" value="Genomic_DNA"/>
</dbReference>
<evidence type="ECO:0000313" key="10">
    <source>
        <dbReference type="EMBL" id="EAH3295844.1"/>
    </source>
</evidence>
<dbReference type="EMBL" id="AABDGJ010000009">
    <property type="protein sequence ID" value="EAG6991225.1"/>
    <property type="molecule type" value="Genomic_DNA"/>
</dbReference>
<dbReference type="Proteomes" id="UP000530452">
    <property type="component" value="Unassembled WGS sequence"/>
</dbReference>
<evidence type="ECO:0000313" key="25">
    <source>
        <dbReference type="Proteomes" id="UP000548278"/>
    </source>
</evidence>
<dbReference type="EMBL" id="JACAVN010000010">
    <property type="protein sequence ID" value="NYA02719.1"/>
    <property type="molecule type" value="Genomic_DNA"/>
</dbReference>
<feature type="domain" description="Cysteine-rich CPCC" evidence="1">
    <location>
        <begin position="53"/>
        <end position="95"/>
    </location>
</feature>
<comment type="caution">
    <text evidence="2">The sequence shown here is derived from an EMBL/GenBank/DDBJ whole genome shotgun (WGS) entry which is preliminary data.</text>
</comment>
<evidence type="ECO:0000313" key="17">
    <source>
        <dbReference type="Proteomes" id="UP000368512"/>
    </source>
</evidence>
<dbReference type="EMBL" id="AAAJWF010000001">
    <property type="protein sequence ID" value="EAC7479716.1"/>
    <property type="molecule type" value="Genomic_DNA"/>
</dbReference>
<evidence type="ECO:0000313" key="8">
    <source>
        <dbReference type="EMBL" id="EAG9521081.1"/>
    </source>
</evidence>
<dbReference type="Proteomes" id="UP000403352">
    <property type="component" value="Unassembled WGS sequence"/>
</dbReference>
<accession>A0A2Z5C4I9</accession>
<evidence type="ECO:0000313" key="18">
    <source>
        <dbReference type="Proteomes" id="UP000379076"/>
    </source>
</evidence>
<evidence type="ECO:0000313" key="16">
    <source>
        <dbReference type="Proteomes" id="UP000358545"/>
    </source>
</evidence>
<reference evidence="26 27" key="1">
    <citation type="journal article" date="2018" name="Genome Biol.">
        <title>SKESA: strategic k-mer extension for scrupulous assemblies.</title>
        <authorList>
            <person name="Souvorov A."/>
            <person name="Agarwala R."/>
            <person name="Lipman D.J."/>
        </authorList>
    </citation>
    <scope>NUCLEOTIDE SEQUENCE [LARGE SCALE GENOMIC DNA]</scope>
    <source>
        <strain evidence="13">2017-325981-023-01</strain>
        <strain evidence="11 26">CFIAFB20130012</strain>
        <strain evidence="12 28">DMG1500109</strain>
    </source>
</reference>
<dbReference type="RefSeq" id="WP_003724680.1">
    <property type="nucleotide sequence ID" value="NC_021826.1"/>
</dbReference>
<dbReference type="Proteomes" id="UP000843775">
    <property type="component" value="Unassembled WGS sequence"/>
</dbReference>
<reference evidence="11" key="7">
    <citation type="submission" date="2020-01" db="EMBL/GenBank/DDBJ databases">
        <authorList>
            <consortium name="NCBI Pathogen Detection Project"/>
        </authorList>
    </citation>
    <scope>NUCLEOTIDE SEQUENCE</scope>
    <source>
        <strain evidence="13">2017-325981-023-01</strain>
        <strain evidence="11">CFIAFB20130012</strain>
        <strain evidence="12">DMG1500109</strain>
    </source>
</reference>
<evidence type="ECO:0000313" key="21">
    <source>
        <dbReference type="Proteomes" id="UP000530452"/>
    </source>
</evidence>
<dbReference type="EMBL" id="QDAY01000001">
    <property type="protein sequence ID" value="KAA9453732.1"/>
    <property type="molecule type" value="Genomic_DNA"/>
</dbReference>
<evidence type="ECO:0000313" key="9">
    <source>
        <dbReference type="EMBL" id="EAH2281482.1"/>
    </source>
</evidence>
<dbReference type="Proteomes" id="UP000393182">
    <property type="component" value="Unassembled WGS sequence"/>
</dbReference>
<dbReference type="Proteomes" id="UP000379076">
    <property type="component" value="Unassembled WGS sequence"/>
</dbReference>
<reference evidence="15 23" key="8">
    <citation type="submission" date="2020-06" db="EMBL/GenBank/DDBJ databases">
        <title>Two Listeria outbreaks in Switzerland in 2018 and 2020.</title>
        <authorList>
            <person name="Stevens M.J.A."/>
            <person name="Bloemberg G."/>
            <person name="Nusch-Inderbinnen M."/>
            <person name="Stephan R."/>
        </authorList>
    </citation>
    <scope>NUCLEOTIDE SEQUENCE [LARGE SCALE GENOMIC DNA]</scope>
    <source>
        <strain evidence="15 23">N18-0707</strain>
    </source>
</reference>
<dbReference type="Proteomes" id="UP000548278">
    <property type="component" value="Unassembled WGS sequence"/>
</dbReference>
<dbReference type="InterPro" id="IPR025983">
    <property type="entry name" value="Cys_rich_CPCC"/>
</dbReference>
<evidence type="ECO:0000313" key="20">
    <source>
        <dbReference type="Proteomes" id="UP000460224"/>
    </source>
</evidence>
<evidence type="ECO:0000313" key="28">
    <source>
        <dbReference type="Proteomes" id="UP000843775"/>
    </source>
</evidence>
<name>A0A2Z5C4I9_LISMN</name>
<evidence type="ECO:0000313" key="27">
    <source>
        <dbReference type="Proteomes" id="UP000843503"/>
    </source>
</evidence>
<protein>
    <recommendedName>
        <fullName evidence="1">Cysteine-rich CPCC domain-containing protein</fullName>
    </recommendedName>
</protein>
<evidence type="ECO:0000313" key="24">
    <source>
        <dbReference type="Proteomes" id="UP000546397"/>
    </source>
</evidence>
<evidence type="ECO:0000313" key="6">
    <source>
        <dbReference type="EMBL" id="EAG0867862.1"/>
    </source>
</evidence>
<evidence type="ECO:0000313" key="15">
    <source>
        <dbReference type="EMBL" id="NYA02719.1"/>
    </source>
</evidence>
<evidence type="ECO:0000313" key="4">
    <source>
        <dbReference type="EMBL" id="EAE1337787.1"/>
    </source>
</evidence>
<dbReference type="Proteomes" id="UP000460224">
    <property type="component" value="Unassembled WGS sequence"/>
</dbReference>
<reference evidence="7 25" key="5">
    <citation type="submission" date="2019-04" db="EMBL/GenBank/DDBJ databases">
        <authorList>
            <consortium name="GenomeTrakr network: Whole genome sequencing for foodborne pathogen traceback"/>
        </authorList>
    </citation>
    <scope>NUCLEOTIDE SEQUENCE [LARGE SCALE GENOMIC DNA]</scope>
    <source>
        <strain evidence="7 25">CFSAN004300</strain>
    </source>
</reference>
<dbReference type="Pfam" id="PF14206">
    <property type="entry name" value="Cys_rich_CPCC"/>
    <property type="match status" value="2"/>
</dbReference>
<dbReference type="EMBL" id="AAAQQZ010000001">
    <property type="protein sequence ID" value="EAE1337787.1"/>
    <property type="molecule type" value="Genomic_DNA"/>
</dbReference>
<organism evidence="2 17">
    <name type="scientific">Listeria monocytogenes</name>
    <dbReference type="NCBI Taxonomy" id="1639"/>
    <lineage>
        <taxon>Bacteria</taxon>
        <taxon>Bacillati</taxon>
        <taxon>Bacillota</taxon>
        <taxon>Bacilli</taxon>
        <taxon>Bacillales</taxon>
        <taxon>Listeriaceae</taxon>
        <taxon>Listeria</taxon>
    </lineage>
</organism>
<evidence type="ECO:0000259" key="1">
    <source>
        <dbReference type="Pfam" id="PF14206"/>
    </source>
</evidence>
<evidence type="ECO:0000313" key="11">
    <source>
        <dbReference type="EMBL" id="HAB8399320.1"/>
    </source>
</evidence>
<dbReference type="EMBL" id="AABGHY010000020">
    <property type="protein sequence ID" value="EAH3295844.1"/>
    <property type="molecule type" value="Genomic_DNA"/>
</dbReference>